<dbReference type="PRINTS" id="PR00182">
    <property type="entry name" value="ECOLNEIPORIN"/>
</dbReference>
<dbReference type="InterPro" id="IPR023614">
    <property type="entry name" value="Porin_dom_sf"/>
</dbReference>
<dbReference type="Proteomes" id="UP000014400">
    <property type="component" value="Unassembled WGS sequence"/>
</dbReference>
<dbReference type="GO" id="GO:0009279">
    <property type="term" value="C:cell outer membrane"/>
    <property type="evidence" value="ECO:0007669"/>
    <property type="project" value="UniProtKB-SubCell"/>
</dbReference>
<feature type="domain" description="Porin" evidence="12">
    <location>
        <begin position="7"/>
        <end position="359"/>
    </location>
</feature>
<evidence type="ECO:0000256" key="4">
    <source>
        <dbReference type="ARBA" id="ARBA00022452"/>
    </source>
</evidence>
<evidence type="ECO:0000313" key="13">
    <source>
        <dbReference type="EMBL" id="EPD99244.1"/>
    </source>
</evidence>
<evidence type="ECO:0000256" key="1">
    <source>
        <dbReference type="ARBA" id="ARBA00004571"/>
    </source>
</evidence>
<dbReference type="GO" id="GO:0034220">
    <property type="term" value="P:monoatomic ion transmembrane transport"/>
    <property type="evidence" value="ECO:0007669"/>
    <property type="project" value="InterPro"/>
</dbReference>
<keyword evidence="8" id="KW-0626">Porin</keyword>
<dbReference type="STRING" id="1203554.HMPREF1476_01281"/>
<keyword evidence="10" id="KW-0998">Cell outer membrane</keyword>
<comment type="subcellular location">
    <subcellularLocation>
        <location evidence="1">Cell outer membrane</location>
        <topology evidence="1">Multi-pass membrane protein</topology>
    </subcellularLocation>
</comment>
<dbReference type="InterPro" id="IPR050298">
    <property type="entry name" value="Gram-neg_bact_OMP"/>
</dbReference>
<evidence type="ECO:0000256" key="5">
    <source>
        <dbReference type="ARBA" id="ARBA00022692"/>
    </source>
</evidence>
<keyword evidence="4" id="KW-1134">Transmembrane beta strand</keyword>
<evidence type="ECO:0000256" key="6">
    <source>
        <dbReference type="ARBA" id="ARBA00022729"/>
    </source>
</evidence>
<dbReference type="AlphaFoldDB" id="S3CFF4"/>
<dbReference type="PANTHER" id="PTHR34501:SF9">
    <property type="entry name" value="MAJOR OUTER MEMBRANE PROTEIN P.IA"/>
    <property type="match status" value="1"/>
</dbReference>
<keyword evidence="9" id="KW-0472">Membrane</keyword>
<dbReference type="PRINTS" id="PR00184">
    <property type="entry name" value="NEISSPPORIN"/>
</dbReference>
<dbReference type="GO" id="GO:0015288">
    <property type="term" value="F:porin activity"/>
    <property type="evidence" value="ECO:0007669"/>
    <property type="project" value="UniProtKB-KW"/>
</dbReference>
<comment type="subunit">
    <text evidence="2">Homotrimer.</text>
</comment>
<dbReference type="CDD" id="cd00342">
    <property type="entry name" value="gram_neg_porins"/>
    <property type="match status" value="1"/>
</dbReference>
<dbReference type="GO" id="GO:0046930">
    <property type="term" value="C:pore complex"/>
    <property type="evidence" value="ECO:0007669"/>
    <property type="project" value="UniProtKB-KW"/>
</dbReference>
<evidence type="ECO:0000259" key="12">
    <source>
        <dbReference type="Pfam" id="PF13609"/>
    </source>
</evidence>
<dbReference type="eggNOG" id="COG3203">
    <property type="taxonomic scope" value="Bacteria"/>
</dbReference>
<dbReference type="EMBL" id="ATCF01000017">
    <property type="protein sequence ID" value="EPD99244.1"/>
    <property type="molecule type" value="Genomic_DNA"/>
</dbReference>
<keyword evidence="5" id="KW-0812">Transmembrane</keyword>
<dbReference type="InterPro" id="IPR001702">
    <property type="entry name" value="Porin_Gram-ve"/>
</dbReference>
<sequence>MKKTLAALAVLGAFAGSAMAADVTLYGLVDYGFSYEHADGDISGVDAQDTFQMKTGQNSGSRFGLKGTEDLGNGLKVGFVLENGFTADDGKMDNSDRLFGRESNLFITGAFGTLSFGRVGQLASANGTFGLLGVTSPFSSGWGDSIGPKFVTANGWARFDNTVTYATPTFAGLTMYAQYSFGTDSAKTDATHIEGQSSVDRYYGLGAKYVNNSLTLVGVVDSINYQSYASGAVTNMDDSLTVTLGGNYDFGVVKPYLLGQYFKNAKAFGQKNVNDKSAFDKGYTFSGAGVNGAKGWGLAAGVDVPAFGGTAKALLAYGDAEGEDNSDMEVSRWVFSVGYAYNLSKRTSVYTAASYMRDDVNKELAGTTSDINPSSVEVAAGLIHKF</sequence>
<keyword evidence="14" id="KW-1185">Reference proteome</keyword>
<evidence type="ECO:0000256" key="7">
    <source>
        <dbReference type="ARBA" id="ARBA00023065"/>
    </source>
</evidence>
<accession>S3CFF4</accession>
<dbReference type="RefSeq" id="WP_016474524.1">
    <property type="nucleotide sequence ID" value="NZ_KE150480.1"/>
</dbReference>
<feature type="signal peptide" evidence="11">
    <location>
        <begin position="1"/>
        <end position="20"/>
    </location>
</feature>
<dbReference type="PATRIC" id="fig|1203554.3.peg.1341"/>
<evidence type="ECO:0000256" key="2">
    <source>
        <dbReference type="ARBA" id="ARBA00011233"/>
    </source>
</evidence>
<dbReference type="InterPro" id="IPR033900">
    <property type="entry name" value="Gram_neg_porin_domain"/>
</dbReference>
<evidence type="ECO:0000256" key="8">
    <source>
        <dbReference type="ARBA" id="ARBA00023114"/>
    </source>
</evidence>
<dbReference type="PANTHER" id="PTHR34501">
    <property type="entry name" value="PROTEIN YDDL-RELATED"/>
    <property type="match status" value="1"/>
</dbReference>
<dbReference type="InterPro" id="IPR002299">
    <property type="entry name" value="Porin_Neis"/>
</dbReference>
<feature type="chain" id="PRO_5004507317" description="Porin domain-containing protein" evidence="11">
    <location>
        <begin position="21"/>
        <end position="386"/>
    </location>
</feature>
<keyword evidence="6 11" id="KW-0732">Signal</keyword>
<dbReference type="SUPFAM" id="SSF56935">
    <property type="entry name" value="Porins"/>
    <property type="match status" value="1"/>
</dbReference>
<evidence type="ECO:0000256" key="9">
    <source>
        <dbReference type="ARBA" id="ARBA00023136"/>
    </source>
</evidence>
<evidence type="ECO:0000256" key="3">
    <source>
        <dbReference type="ARBA" id="ARBA00022448"/>
    </source>
</evidence>
<protein>
    <recommendedName>
        <fullName evidence="12">Porin domain-containing protein</fullName>
    </recommendedName>
</protein>
<name>S3CFF4_9BURK</name>
<dbReference type="Gene3D" id="2.40.160.10">
    <property type="entry name" value="Porin"/>
    <property type="match status" value="1"/>
</dbReference>
<dbReference type="HOGENOM" id="CLU_038238_1_2_4"/>
<organism evidence="13 14">
    <name type="scientific">Sutterella wadsworthensis HGA0223</name>
    <dbReference type="NCBI Taxonomy" id="1203554"/>
    <lineage>
        <taxon>Bacteria</taxon>
        <taxon>Pseudomonadati</taxon>
        <taxon>Pseudomonadota</taxon>
        <taxon>Betaproteobacteria</taxon>
        <taxon>Burkholderiales</taxon>
        <taxon>Sutterellaceae</taxon>
        <taxon>Sutterella</taxon>
    </lineage>
</organism>
<dbReference type="Pfam" id="PF13609">
    <property type="entry name" value="Porin_4"/>
    <property type="match status" value="1"/>
</dbReference>
<proteinExistence type="predicted"/>
<evidence type="ECO:0000313" key="14">
    <source>
        <dbReference type="Proteomes" id="UP000014400"/>
    </source>
</evidence>
<keyword evidence="7" id="KW-0406">Ion transport</keyword>
<comment type="caution">
    <text evidence="13">The sequence shown here is derived from an EMBL/GenBank/DDBJ whole genome shotgun (WGS) entry which is preliminary data.</text>
</comment>
<gene>
    <name evidence="13" type="ORF">HMPREF1476_01281</name>
</gene>
<evidence type="ECO:0000256" key="11">
    <source>
        <dbReference type="SAM" id="SignalP"/>
    </source>
</evidence>
<reference evidence="13 14" key="1">
    <citation type="submission" date="2013-04" db="EMBL/GenBank/DDBJ databases">
        <title>The Genome Sequence of Sutterella wadsworthensis HGA0223.</title>
        <authorList>
            <consortium name="The Broad Institute Genomics Platform"/>
            <person name="Earl A."/>
            <person name="Ward D."/>
            <person name="Feldgarden M."/>
            <person name="Gevers D."/>
            <person name="Schmidt T.M."/>
            <person name="Dover J."/>
            <person name="Dai D."/>
            <person name="Walker B."/>
            <person name="Young S."/>
            <person name="Zeng Q."/>
            <person name="Gargeya S."/>
            <person name="Fitzgerald M."/>
            <person name="Haas B."/>
            <person name="Abouelleil A."/>
            <person name="Allen A.W."/>
            <person name="Alvarado L."/>
            <person name="Arachchi H.M."/>
            <person name="Berlin A.M."/>
            <person name="Chapman S.B."/>
            <person name="Gainer-Dewar J."/>
            <person name="Goldberg J."/>
            <person name="Griggs A."/>
            <person name="Gujja S."/>
            <person name="Hansen M."/>
            <person name="Howarth C."/>
            <person name="Imamovic A."/>
            <person name="Ireland A."/>
            <person name="Larimer J."/>
            <person name="McCowan C."/>
            <person name="Murphy C."/>
            <person name="Pearson M."/>
            <person name="Poon T.W."/>
            <person name="Priest M."/>
            <person name="Roberts A."/>
            <person name="Saif S."/>
            <person name="Shea T."/>
            <person name="Sisk P."/>
            <person name="Sykes S."/>
            <person name="Wortman J."/>
            <person name="Nusbaum C."/>
            <person name="Birren B."/>
        </authorList>
    </citation>
    <scope>NUCLEOTIDE SEQUENCE [LARGE SCALE GENOMIC DNA]</scope>
    <source>
        <strain evidence="13 14">HGA0223</strain>
    </source>
</reference>
<keyword evidence="3" id="KW-0813">Transport</keyword>
<evidence type="ECO:0000256" key="10">
    <source>
        <dbReference type="ARBA" id="ARBA00023237"/>
    </source>
</evidence>